<feature type="domain" description="UDP-N-acetylglucosamine 2-epimerase" evidence="2">
    <location>
        <begin position="22"/>
        <end position="350"/>
    </location>
</feature>
<dbReference type="PANTHER" id="PTHR43174:SF1">
    <property type="entry name" value="UDP-N-ACETYLGLUCOSAMINE 2-EPIMERASE"/>
    <property type="match status" value="1"/>
</dbReference>
<dbReference type="Pfam" id="PF02350">
    <property type="entry name" value="Epimerase_2"/>
    <property type="match status" value="1"/>
</dbReference>
<accession>A0ABR7CW43</accession>
<gene>
    <name evidence="3" type="primary">wecB</name>
    <name evidence="3" type="ORF">H8S64_02100</name>
</gene>
<organism evidence="3 4">
    <name type="scientific">Butyricimonas hominis</name>
    <dbReference type="NCBI Taxonomy" id="2763032"/>
    <lineage>
        <taxon>Bacteria</taxon>
        <taxon>Pseudomonadati</taxon>
        <taxon>Bacteroidota</taxon>
        <taxon>Bacteroidia</taxon>
        <taxon>Bacteroidales</taxon>
        <taxon>Odoribacteraceae</taxon>
        <taxon>Butyricimonas</taxon>
    </lineage>
</organism>
<dbReference type="Gene3D" id="3.40.50.2000">
    <property type="entry name" value="Glycogen Phosphorylase B"/>
    <property type="match status" value="2"/>
</dbReference>
<sequence length="353" mass="40039">MNIITIVGARPQFVKAAVVSREISTHDDIHETIIHTGQHFDPNMSDLFFEEMRIPAPGYNLNINSLSHGAMTGKMLEEIEKVLLDKKPDWVLVYGDTNSTLAGALAAKKLHIRVAHVEAGLRSFNMTMPEEINRILTDRVSDILFCPTETATRNLKNEGFDHFDSRVVLSGDVMLDAALFYRQYSRPPQIELKRDFVLATLHRAENTDTPEYLSEIIRALETISREQDVLLPLHPRTRAKLEASGYNTRLSPIRFIDPVGYLEMIYLLDKCSLVMTDSGGLQKEAFFFRKYCITLRNETEWTELVAHGYNALAGNSYDRIIQAYREQPHPNFSTPLYGNGHAAKVIVDTLIEA</sequence>
<protein>
    <submittedName>
        <fullName evidence="3">UDP-N-acetylglucosamine 2-epimerase (Non-hydrolyzing)</fullName>
        <ecNumber evidence="3">5.1.3.14</ecNumber>
    </submittedName>
</protein>
<comment type="similarity">
    <text evidence="1">Belongs to the UDP-N-acetylglucosamine 2-epimerase family.</text>
</comment>
<dbReference type="RefSeq" id="WP_186974756.1">
    <property type="nucleotide sequence ID" value="NZ_JACOOH010000001.1"/>
</dbReference>
<evidence type="ECO:0000313" key="3">
    <source>
        <dbReference type="EMBL" id="MBC5619883.1"/>
    </source>
</evidence>
<reference evidence="3 4" key="1">
    <citation type="submission" date="2020-08" db="EMBL/GenBank/DDBJ databases">
        <title>Genome public.</title>
        <authorList>
            <person name="Liu C."/>
            <person name="Sun Q."/>
        </authorList>
    </citation>
    <scope>NUCLEOTIDE SEQUENCE [LARGE SCALE GENOMIC DNA]</scope>
    <source>
        <strain evidence="3 4">NSJ-56</strain>
    </source>
</reference>
<dbReference type="NCBIfam" id="TIGR00236">
    <property type="entry name" value="wecB"/>
    <property type="match status" value="1"/>
</dbReference>
<dbReference type="SUPFAM" id="SSF53756">
    <property type="entry name" value="UDP-Glycosyltransferase/glycogen phosphorylase"/>
    <property type="match status" value="1"/>
</dbReference>
<dbReference type="InterPro" id="IPR003331">
    <property type="entry name" value="UDP_GlcNAc_Epimerase_2_dom"/>
</dbReference>
<name>A0ABR7CW43_9BACT</name>
<comment type="caution">
    <text evidence="3">The sequence shown here is derived from an EMBL/GenBank/DDBJ whole genome shotgun (WGS) entry which is preliminary data.</text>
</comment>
<dbReference type="InterPro" id="IPR029767">
    <property type="entry name" value="WecB-like"/>
</dbReference>
<keyword evidence="1 3" id="KW-0413">Isomerase</keyword>
<dbReference type="EMBL" id="JACOOH010000001">
    <property type="protein sequence ID" value="MBC5619883.1"/>
    <property type="molecule type" value="Genomic_DNA"/>
</dbReference>
<evidence type="ECO:0000313" key="4">
    <source>
        <dbReference type="Proteomes" id="UP000646484"/>
    </source>
</evidence>
<proteinExistence type="inferred from homology"/>
<dbReference type="Proteomes" id="UP000646484">
    <property type="component" value="Unassembled WGS sequence"/>
</dbReference>
<evidence type="ECO:0000259" key="2">
    <source>
        <dbReference type="Pfam" id="PF02350"/>
    </source>
</evidence>
<keyword evidence="4" id="KW-1185">Reference proteome</keyword>
<dbReference type="GO" id="GO:0008761">
    <property type="term" value="F:UDP-N-acetylglucosamine 2-epimerase activity"/>
    <property type="evidence" value="ECO:0007669"/>
    <property type="project" value="UniProtKB-EC"/>
</dbReference>
<dbReference type="EC" id="5.1.3.14" evidence="3"/>
<evidence type="ECO:0000256" key="1">
    <source>
        <dbReference type="RuleBase" id="RU003513"/>
    </source>
</evidence>
<dbReference type="CDD" id="cd03786">
    <property type="entry name" value="GTB_UDP-GlcNAc_2-Epimerase"/>
    <property type="match status" value="1"/>
</dbReference>
<dbReference type="PANTHER" id="PTHR43174">
    <property type="entry name" value="UDP-N-ACETYLGLUCOSAMINE 2-EPIMERASE"/>
    <property type="match status" value="1"/>
</dbReference>